<dbReference type="Gene3D" id="3.40.800.10">
    <property type="entry name" value="Ureohydrolase domain"/>
    <property type="match status" value="1"/>
</dbReference>
<evidence type="ECO:0000256" key="1">
    <source>
        <dbReference type="ARBA" id="ARBA00022723"/>
    </source>
</evidence>
<dbReference type="GO" id="GO:0046872">
    <property type="term" value="F:metal ion binding"/>
    <property type="evidence" value="ECO:0007669"/>
    <property type="project" value="UniProtKB-KW"/>
</dbReference>
<dbReference type="CDD" id="cd11593">
    <property type="entry name" value="Agmatinase-like_2"/>
    <property type="match status" value="1"/>
</dbReference>
<dbReference type="InterPro" id="IPR006035">
    <property type="entry name" value="Ureohydrolase"/>
</dbReference>
<dbReference type="Pfam" id="PF00491">
    <property type="entry name" value="Arginase"/>
    <property type="match status" value="1"/>
</dbReference>
<accession>A0A644Y7D4</accession>
<dbReference type="SUPFAM" id="SSF52768">
    <property type="entry name" value="Arginase/deacetylase"/>
    <property type="match status" value="1"/>
</dbReference>
<name>A0A644Y7D4_9ZZZZ</name>
<gene>
    <name evidence="3" type="ORF">SDC9_70947</name>
</gene>
<dbReference type="PIRSF" id="PIRSF036979">
    <property type="entry name" value="Arginase"/>
    <property type="match status" value="1"/>
</dbReference>
<dbReference type="PROSITE" id="PS51409">
    <property type="entry name" value="ARGINASE_2"/>
    <property type="match status" value="1"/>
</dbReference>
<proteinExistence type="predicted"/>
<sequence length="344" mass="38846">MIFPFNPDENFSKNNGIFGLPKDEKNARILIIPVPWDVTTSYRDGTAYAPEAILAASYQIDLFDTSLPDQWSKGIFYAHHEDWIMDLNSFERRKSKTIIDYLENFDDPLPERLKRAQEEVNQACLQMNSYVSAKVAKCLAFDKIPAILGGEHSVSFSAIAETARKFPGLGILHIDAHADLRKSYLDFEFSHASVMRNVMENVPEVGKLVQVAVRDLCSEEAAYIESSEKIKTYYNTAMVERMFEGETWKTMAEEIVASLPQQVYISLDIDGLKPSLCPHTGTPVPEGLTFEQAVYIFKKLVQSGRQIVGFDLVEVAPDVVNQWDETVGSRMLYQLCIHALASEK</sequence>
<dbReference type="PRINTS" id="PR00116">
    <property type="entry name" value="ARGINASE"/>
</dbReference>
<evidence type="ECO:0000313" key="3">
    <source>
        <dbReference type="EMBL" id="MPM24465.1"/>
    </source>
</evidence>
<dbReference type="GO" id="GO:0033389">
    <property type="term" value="P:putrescine biosynthetic process from arginine, via agmatine"/>
    <property type="evidence" value="ECO:0007669"/>
    <property type="project" value="TreeGrafter"/>
</dbReference>
<organism evidence="3">
    <name type="scientific">bioreactor metagenome</name>
    <dbReference type="NCBI Taxonomy" id="1076179"/>
    <lineage>
        <taxon>unclassified sequences</taxon>
        <taxon>metagenomes</taxon>
        <taxon>ecological metagenomes</taxon>
    </lineage>
</organism>
<keyword evidence="1" id="KW-0479">Metal-binding</keyword>
<dbReference type="GO" id="GO:0043920">
    <property type="term" value="F:aminopropylagmatine ureohydrolase activity"/>
    <property type="evidence" value="ECO:0007669"/>
    <property type="project" value="UniProtKB-EC"/>
</dbReference>
<keyword evidence="2 3" id="KW-0378">Hydrolase</keyword>
<dbReference type="EC" id="3.5.3.24" evidence="3"/>
<dbReference type="EMBL" id="VSSQ01004268">
    <property type="protein sequence ID" value="MPM24465.1"/>
    <property type="molecule type" value="Genomic_DNA"/>
</dbReference>
<protein>
    <submittedName>
        <fullName evidence="3">N(1)-aminopropylagmatine ureohydrolase</fullName>
        <ecNumber evidence="3">3.5.3.24</ecNumber>
    </submittedName>
</protein>
<comment type="caution">
    <text evidence="3">The sequence shown here is derived from an EMBL/GenBank/DDBJ whole genome shotgun (WGS) entry which is preliminary data.</text>
</comment>
<dbReference type="GO" id="GO:0008783">
    <property type="term" value="F:agmatinase activity"/>
    <property type="evidence" value="ECO:0007669"/>
    <property type="project" value="TreeGrafter"/>
</dbReference>
<reference evidence="3" key="1">
    <citation type="submission" date="2019-08" db="EMBL/GenBank/DDBJ databases">
        <authorList>
            <person name="Kucharzyk K."/>
            <person name="Murdoch R.W."/>
            <person name="Higgins S."/>
            <person name="Loffler F."/>
        </authorList>
    </citation>
    <scope>NUCLEOTIDE SEQUENCE</scope>
</reference>
<dbReference type="PANTHER" id="PTHR11358">
    <property type="entry name" value="ARGINASE/AGMATINASE"/>
    <property type="match status" value="1"/>
</dbReference>
<dbReference type="PANTHER" id="PTHR11358:SF26">
    <property type="entry name" value="GUANIDINO ACID HYDROLASE, MITOCHONDRIAL"/>
    <property type="match status" value="1"/>
</dbReference>
<dbReference type="InterPro" id="IPR023696">
    <property type="entry name" value="Ureohydrolase_dom_sf"/>
</dbReference>
<dbReference type="AlphaFoldDB" id="A0A644Y7D4"/>
<evidence type="ECO:0000256" key="2">
    <source>
        <dbReference type="ARBA" id="ARBA00022801"/>
    </source>
</evidence>